<dbReference type="EMBL" id="JBBNAG010000010">
    <property type="protein sequence ID" value="KAK9100679.1"/>
    <property type="molecule type" value="Genomic_DNA"/>
</dbReference>
<protein>
    <submittedName>
        <fullName evidence="1">Uncharacterized protein</fullName>
    </submittedName>
</protein>
<accession>A0AAP0HY33</accession>
<sequence>MKNNRINFSLSRVFLVQSLNNHQRIVEDFLQFFAILATLQRIQDVPTLCYYNFGLTGKKPALMIFTSFLETRVHPILVFLYKDP</sequence>
<name>A0AAP0HY33_9MAGN</name>
<gene>
    <name evidence="1" type="ORF">Scep_024109</name>
</gene>
<keyword evidence="2" id="KW-1185">Reference proteome</keyword>
<evidence type="ECO:0000313" key="2">
    <source>
        <dbReference type="Proteomes" id="UP001419268"/>
    </source>
</evidence>
<dbReference type="AlphaFoldDB" id="A0AAP0HY33"/>
<organism evidence="1 2">
    <name type="scientific">Stephania cephalantha</name>
    <dbReference type="NCBI Taxonomy" id="152367"/>
    <lineage>
        <taxon>Eukaryota</taxon>
        <taxon>Viridiplantae</taxon>
        <taxon>Streptophyta</taxon>
        <taxon>Embryophyta</taxon>
        <taxon>Tracheophyta</taxon>
        <taxon>Spermatophyta</taxon>
        <taxon>Magnoliopsida</taxon>
        <taxon>Ranunculales</taxon>
        <taxon>Menispermaceae</taxon>
        <taxon>Menispermoideae</taxon>
        <taxon>Cissampelideae</taxon>
        <taxon>Stephania</taxon>
    </lineage>
</organism>
<evidence type="ECO:0000313" key="1">
    <source>
        <dbReference type="EMBL" id="KAK9100679.1"/>
    </source>
</evidence>
<comment type="caution">
    <text evidence="1">The sequence shown here is derived from an EMBL/GenBank/DDBJ whole genome shotgun (WGS) entry which is preliminary data.</text>
</comment>
<proteinExistence type="predicted"/>
<reference evidence="1 2" key="1">
    <citation type="submission" date="2024-01" db="EMBL/GenBank/DDBJ databases">
        <title>Genome assemblies of Stephania.</title>
        <authorList>
            <person name="Yang L."/>
        </authorList>
    </citation>
    <scope>NUCLEOTIDE SEQUENCE [LARGE SCALE GENOMIC DNA]</scope>
    <source>
        <strain evidence="1">JXDWG</strain>
        <tissue evidence="1">Leaf</tissue>
    </source>
</reference>
<dbReference type="Proteomes" id="UP001419268">
    <property type="component" value="Unassembled WGS sequence"/>
</dbReference>